<gene>
    <name evidence="14" type="primary">lolB</name>
    <name evidence="14" type="ORF">AB4875_05480</name>
</gene>
<evidence type="ECO:0000256" key="1">
    <source>
        <dbReference type="ARBA" id="ARBA00004459"/>
    </source>
</evidence>
<dbReference type="EMBL" id="JBFRYB010000001">
    <property type="protein sequence ID" value="MEX1664928.1"/>
    <property type="molecule type" value="Genomic_DNA"/>
</dbReference>
<keyword evidence="8" id="KW-0472">Membrane</keyword>
<keyword evidence="10" id="KW-0143">Chaperone</keyword>
<evidence type="ECO:0000256" key="8">
    <source>
        <dbReference type="ARBA" id="ARBA00023136"/>
    </source>
</evidence>
<evidence type="ECO:0000256" key="13">
    <source>
        <dbReference type="SAM" id="SignalP"/>
    </source>
</evidence>
<dbReference type="Proteomes" id="UP001557484">
    <property type="component" value="Unassembled WGS sequence"/>
</dbReference>
<dbReference type="InterPro" id="IPR029046">
    <property type="entry name" value="LolA/LolB/LppX"/>
</dbReference>
<evidence type="ECO:0000256" key="10">
    <source>
        <dbReference type="ARBA" id="ARBA00023186"/>
    </source>
</evidence>
<dbReference type="InterPro" id="IPR004565">
    <property type="entry name" value="OM_lipoprot_LolB"/>
</dbReference>
<comment type="subcellular location">
    <subcellularLocation>
        <location evidence="1">Cell outer membrane</location>
        <topology evidence="1">Lipid-anchor</topology>
    </subcellularLocation>
</comment>
<evidence type="ECO:0000256" key="4">
    <source>
        <dbReference type="ARBA" id="ARBA00016202"/>
    </source>
</evidence>
<evidence type="ECO:0000256" key="9">
    <source>
        <dbReference type="ARBA" id="ARBA00023139"/>
    </source>
</evidence>
<evidence type="ECO:0000256" key="2">
    <source>
        <dbReference type="ARBA" id="ARBA00009696"/>
    </source>
</evidence>
<organism evidence="14 15">
    <name type="scientific">Zhongshania arctica</name>
    <dbReference type="NCBI Taxonomy" id="3238302"/>
    <lineage>
        <taxon>Bacteria</taxon>
        <taxon>Pseudomonadati</taxon>
        <taxon>Pseudomonadota</taxon>
        <taxon>Gammaproteobacteria</taxon>
        <taxon>Cellvibrionales</taxon>
        <taxon>Spongiibacteraceae</taxon>
        <taxon>Zhongshania</taxon>
    </lineage>
</organism>
<evidence type="ECO:0000313" key="15">
    <source>
        <dbReference type="Proteomes" id="UP001557484"/>
    </source>
</evidence>
<evidence type="ECO:0000313" key="14">
    <source>
        <dbReference type="EMBL" id="MEX1664928.1"/>
    </source>
</evidence>
<evidence type="ECO:0000256" key="11">
    <source>
        <dbReference type="ARBA" id="ARBA00023237"/>
    </source>
</evidence>
<dbReference type="SUPFAM" id="SSF89392">
    <property type="entry name" value="Prokaryotic lipoproteins and lipoprotein localization factors"/>
    <property type="match status" value="1"/>
</dbReference>
<comment type="caution">
    <text evidence="14">The sequence shown here is derived from an EMBL/GenBank/DDBJ whole genome shotgun (WGS) entry which is preliminary data.</text>
</comment>
<keyword evidence="11" id="KW-0998">Cell outer membrane</keyword>
<dbReference type="NCBIfam" id="TIGR00548">
    <property type="entry name" value="lolB"/>
    <property type="match status" value="1"/>
</dbReference>
<keyword evidence="5" id="KW-0813">Transport</keyword>
<feature type="signal peptide" evidence="13">
    <location>
        <begin position="1"/>
        <end position="27"/>
    </location>
</feature>
<keyword evidence="7" id="KW-0653">Protein transport</keyword>
<dbReference type="PROSITE" id="PS51257">
    <property type="entry name" value="PROKAR_LIPOPROTEIN"/>
    <property type="match status" value="1"/>
</dbReference>
<dbReference type="CDD" id="cd16326">
    <property type="entry name" value="LolB"/>
    <property type="match status" value="1"/>
</dbReference>
<keyword evidence="6 13" id="KW-0732">Signal</keyword>
<evidence type="ECO:0000256" key="7">
    <source>
        <dbReference type="ARBA" id="ARBA00022927"/>
    </source>
</evidence>
<keyword evidence="15" id="KW-1185">Reference proteome</keyword>
<keyword evidence="12 14" id="KW-0449">Lipoprotein</keyword>
<proteinExistence type="inferred from homology"/>
<dbReference type="RefSeq" id="WP_368375045.1">
    <property type="nucleotide sequence ID" value="NZ_JBFRYB010000001.1"/>
</dbReference>
<evidence type="ECO:0000256" key="12">
    <source>
        <dbReference type="ARBA" id="ARBA00023288"/>
    </source>
</evidence>
<protein>
    <recommendedName>
        <fullName evidence="4">Outer-membrane lipoprotein LolB</fullName>
    </recommendedName>
</protein>
<keyword evidence="9" id="KW-0564">Palmitate</keyword>
<comment type="similarity">
    <text evidence="2">Belongs to the LolB family.</text>
</comment>
<sequence>MSKPIMSTPLTVRGLAIFLVLLISACATPPKPPVDSESETWQLQGKIGLWYKDTQESATIDWSQCSTEQVRIRLSGPLGAGGIELSADQSGARLIQGGDTSRADSIDELASRAEWPIPVEALRFWVRGRPIPSEKLDGRVNTNGQIEQLAQMGWQISYRYKTPFHQLPNRISAESANTRLTLIISEWQDQPKLCTP</sequence>
<name>A0ABV3TTJ3_9GAMM</name>
<accession>A0ABV3TTJ3</accession>
<dbReference type="Pfam" id="PF03550">
    <property type="entry name" value="LolB"/>
    <property type="match status" value="1"/>
</dbReference>
<evidence type="ECO:0000256" key="3">
    <source>
        <dbReference type="ARBA" id="ARBA00011245"/>
    </source>
</evidence>
<comment type="subunit">
    <text evidence="3">Monomer.</text>
</comment>
<feature type="chain" id="PRO_5046711403" description="Outer-membrane lipoprotein LolB" evidence="13">
    <location>
        <begin position="28"/>
        <end position="196"/>
    </location>
</feature>
<evidence type="ECO:0000256" key="6">
    <source>
        <dbReference type="ARBA" id="ARBA00022729"/>
    </source>
</evidence>
<reference evidence="14 15" key="1">
    <citation type="journal article" date="2011" name="Int. J. Syst. Evol. Microbiol.">
        <title>Zhongshania antarctica gen. nov., sp. nov. and Zhongshania guokunii sp. nov., gammaproteobacteria respectively isolated from coastal attached (fast) ice and surface seawater of the Antarctic.</title>
        <authorList>
            <person name="Li H.J."/>
            <person name="Zhang X.Y."/>
            <person name="Chen C.X."/>
            <person name="Zhang Y.J."/>
            <person name="Gao Z.M."/>
            <person name="Yu Y."/>
            <person name="Chen X.L."/>
            <person name="Chen B."/>
            <person name="Zhang Y.Z."/>
        </authorList>
    </citation>
    <scope>NUCLEOTIDE SEQUENCE [LARGE SCALE GENOMIC DNA]</scope>
    <source>
        <strain evidence="14 15">R06B22</strain>
    </source>
</reference>
<evidence type="ECO:0000256" key="5">
    <source>
        <dbReference type="ARBA" id="ARBA00022448"/>
    </source>
</evidence>
<dbReference type="Gene3D" id="2.50.20.10">
    <property type="entry name" value="Lipoprotein localisation LolA/LolB/LppX"/>
    <property type="match status" value="1"/>
</dbReference>